<evidence type="ECO:0000313" key="2">
    <source>
        <dbReference type="Proteomes" id="UP000325315"/>
    </source>
</evidence>
<keyword evidence="1" id="KW-0808">Transferase</keyword>
<dbReference type="OrthoDB" id="1435764at2759"/>
<proteinExistence type="predicted"/>
<keyword evidence="1" id="KW-0695">RNA-directed DNA polymerase</keyword>
<accession>A0A5B6VZQ1</accession>
<gene>
    <name evidence="1" type="ORF">EPI10_024763</name>
</gene>
<protein>
    <submittedName>
        <fullName evidence="1">RNA-directed DNA polymerase reverse transcriptase family protein</fullName>
    </submittedName>
</protein>
<organism evidence="1 2">
    <name type="scientific">Gossypium australe</name>
    <dbReference type="NCBI Taxonomy" id="47621"/>
    <lineage>
        <taxon>Eukaryota</taxon>
        <taxon>Viridiplantae</taxon>
        <taxon>Streptophyta</taxon>
        <taxon>Embryophyta</taxon>
        <taxon>Tracheophyta</taxon>
        <taxon>Spermatophyta</taxon>
        <taxon>Magnoliopsida</taxon>
        <taxon>eudicotyledons</taxon>
        <taxon>Gunneridae</taxon>
        <taxon>Pentapetalae</taxon>
        <taxon>rosids</taxon>
        <taxon>malvids</taxon>
        <taxon>Malvales</taxon>
        <taxon>Malvaceae</taxon>
        <taxon>Malvoideae</taxon>
        <taxon>Gossypium</taxon>
    </lineage>
</organism>
<dbReference type="EMBL" id="SMMG02000005">
    <property type="protein sequence ID" value="KAA3474476.1"/>
    <property type="molecule type" value="Genomic_DNA"/>
</dbReference>
<evidence type="ECO:0000313" key="1">
    <source>
        <dbReference type="EMBL" id="KAA3474476.1"/>
    </source>
</evidence>
<dbReference type="GO" id="GO:0003964">
    <property type="term" value="F:RNA-directed DNA polymerase activity"/>
    <property type="evidence" value="ECO:0007669"/>
    <property type="project" value="UniProtKB-KW"/>
</dbReference>
<keyword evidence="2" id="KW-1185">Reference proteome</keyword>
<keyword evidence="1" id="KW-0548">Nucleotidyltransferase</keyword>
<reference evidence="2" key="1">
    <citation type="journal article" date="2019" name="Plant Biotechnol. J.">
        <title>Genome sequencing of the Australian wild diploid species Gossypium australe highlights disease resistance and delayed gland morphogenesis.</title>
        <authorList>
            <person name="Cai Y."/>
            <person name="Cai X."/>
            <person name="Wang Q."/>
            <person name="Wang P."/>
            <person name="Zhang Y."/>
            <person name="Cai C."/>
            <person name="Xu Y."/>
            <person name="Wang K."/>
            <person name="Zhou Z."/>
            <person name="Wang C."/>
            <person name="Geng S."/>
            <person name="Li B."/>
            <person name="Dong Q."/>
            <person name="Hou Y."/>
            <person name="Wang H."/>
            <person name="Ai P."/>
            <person name="Liu Z."/>
            <person name="Yi F."/>
            <person name="Sun M."/>
            <person name="An G."/>
            <person name="Cheng J."/>
            <person name="Zhang Y."/>
            <person name="Shi Q."/>
            <person name="Xie Y."/>
            <person name="Shi X."/>
            <person name="Chang Y."/>
            <person name="Huang F."/>
            <person name="Chen Y."/>
            <person name="Hong S."/>
            <person name="Mi L."/>
            <person name="Sun Q."/>
            <person name="Zhang L."/>
            <person name="Zhou B."/>
            <person name="Peng R."/>
            <person name="Zhang X."/>
            <person name="Liu F."/>
        </authorList>
    </citation>
    <scope>NUCLEOTIDE SEQUENCE [LARGE SCALE GENOMIC DNA]</scope>
    <source>
        <strain evidence="2">cv. PA1801</strain>
    </source>
</reference>
<dbReference type="AlphaFoldDB" id="A0A5B6VZQ1"/>
<comment type="caution">
    <text evidence="1">The sequence shown here is derived from an EMBL/GenBank/DDBJ whole genome shotgun (WGS) entry which is preliminary data.</text>
</comment>
<name>A0A5B6VZQ1_9ROSI</name>
<dbReference type="Proteomes" id="UP000325315">
    <property type="component" value="Unassembled WGS sequence"/>
</dbReference>
<sequence length="156" mass="18176">MQCFLFPVTLCRELENLMCKFWWRNAKTGKGIHWCRWCMLCSPKAQGGLGFRELNLFNKALLANISPGGGLYECTFGNLPIIYLAEYLGSTQSYRGRDGLEDRAHMDETVWRRDRTGEYTAHSGYRWLVTRGYEIMGTNITPQNENLTNFNMRLWN</sequence>